<sequence length="60" mass="6748">MLALLIDENYEYPEKYLSELVYYGIKYGDNRVDDGLQGDAGDLLRCIACTNGVAPVLFKQ</sequence>
<evidence type="ECO:0000313" key="1">
    <source>
        <dbReference type="EMBL" id="QBK89906.1"/>
    </source>
</evidence>
<protein>
    <submittedName>
        <fullName evidence="1">Uncharacterized protein</fullName>
    </submittedName>
</protein>
<name>A0A481Z2H6_9VIRU</name>
<reference evidence="1" key="1">
    <citation type="journal article" date="2019" name="MBio">
        <title>Virus Genomes from Deep Sea Sediments Expand the Ocean Megavirome and Support Independent Origins of Viral Gigantism.</title>
        <authorList>
            <person name="Backstrom D."/>
            <person name="Yutin N."/>
            <person name="Jorgensen S.L."/>
            <person name="Dharamshi J."/>
            <person name="Homa F."/>
            <person name="Zaremba-Niedwiedzka K."/>
            <person name="Spang A."/>
            <person name="Wolf Y.I."/>
            <person name="Koonin E.V."/>
            <person name="Ettema T.J."/>
        </authorList>
    </citation>
    <scope>NUCLEOTIDE SEQUENCE</scope>
</reference>
<accession>A0A481Z2H6</accession>
<proteinExistence type="predicted"/>
<gene>
    <name evidence="1" type="ORF">LCPAC101_01890</name>
</gene>
<organism evidence="1">
    <name type="scientific">Pithovirus LCPAC101</name>
    <dbReference type="NCBI Taxonomy" id="2506586"/>
    <lineage>
        <taxon>Viruses</taxon>
        <taxon>Pithoviruses</taxon>
    </lineage>
</organism>
<dbReference type="EMBL" id="MK500446">
    <property type="protein sequence ID" value="QBK89906.1"/>
    <property type="molecule type" value="Genomic_DNA"/>
</dbReference>